<dbReference type="NCBIfam" id="TIGR01031">
    <property type="entry name" value="rpmF_bact"/>
    <property type="match status" value="1"/>
</dbReference>
<sequence>MANPRRRHTNTRGRLRRTHWKLDLVSLSRCEQCQAPRLPHHACPSCGSYRGRKVMEVKTEG</sequence>
<evidence type="ECO:0000313" key="7">
    <source>
        <dbReference type="Proteomes" id="UP000657177"/>
    </source>
</evidence>
<dbReference type="GO" id="GO:0003735">
    <property type="term" value="F:structural constituent of ribosome"/>
    <property type="evidence" value="ECO:0007669"/>
    <property type="project" value="InterPro"/>
</dbReference>
<evidence type="ECO:0000313" key="6">
    <source>
        <dbReference type="EMBL" id="MBA2132821.1"/>
    </source>
</evidence>
<proteinExistence type="inferred from homology"/>
<keyword evidence="3 5" id="KW-0687">Ribonucleoprotein</keyword>
<dbReference type="Proteomes" id="UP000657177">
    <property type="component" value="Unassembled WGS sequence"/>
</dbReference>
<organism evidence="6 7">
    <name type="scientific">Capillibacterium thermochitinicola</name>
    <dbReference type="NCBI Taxonomy" id="2699427"/>
    <lineage>
        <taxon>Bacteria</taxon>
        <taxon>Bacillati</taxon>
        <taxon>Bacillota</taxon>
        <taxon>Capillibacterium</taxon>
    </lineage>
</organism>
<dbReference type="GO" id="GO:0015934">
    <property type="term" value="C:large ribosomal subunit"/>
    <property type="evidence" value="ECO:0007669"/>
    <property type="project" value="InterPro"/>
</dbReference>
<evidence type="ECO:0000256" key="5">
    <source>
        <dbReference type="HAMAP-Rule" id="MF_00340"/>
    </source>
</evidence>
<comment type="caution">
    <text evidence="6">The sequence shown here is derived from an EMBL/GenBank/DDBJ whole genome shotgun (WGS) entry which is preliminary data.</text>
</comment>
<evidence type="ECO:0000256" key="1">
    <source>
        <dbReference type="ARBA" id="ARBA00008560"/>
    </source>
</evidence>
<dbReference type="EMBL" id="JAAKDE010000008">
    <property type="protein sequence ID" value="MBA2132821.1"/>
    <property type="molecule type" value="Genomic_DNA"/>
</dbReference>
<evidence type="ECO:0000256" key="4">
    <source>
        <dbReference type="ARBA" id="ARBA00035178"/>
    </source>
</evidence>
<accession>A0A8J6HZR8</accession>
<protein>
    <recommendedName>
        <fullName evidence="4 5">Large ribosomal subunit protein bL32</fullName>
    </recommendedName>
</protein>
<gene>
    <name evidence="5 6" type="primary">rpmF</name>
    <name evidence="6" type="ORF">G5B42_04585</name>
</gene>
<evidence type="ECO:0000256" key="3">
    <source>
        <dbReference type="ARBA" id="ARBA00023274"/>
    </source>
</evidence>
<dbReference type="HAMAP" id="MF_00340">
    <property type="entry name" value="Ribosomal_bL32"/>
    <property type="match status" value="1"/>
</dbReference>
<evidence type="ECO:0000256" key="2">
    <source>
        <dbReference type="ARBA" id="ARBA00022980"/>
    </source>
</evidence>
<comment type="similarity">
    <text evidence="1 5">Belongs to the bacterial ribosomal protein bL32 family.</text>
</comment>
<dbReference type="GO" id="GO:0006412">
    <property type="term" value="P:translation"/>
    <property type="evidence" value="ECO:0007669"/>
    <property type="project" value="UniProtKB-UniRule"/>
</dbReference>
<dbReference type="InterPro" id="IPR044957">
    <property type="entry name" value="Ribosomal_bL32_bact"/>
</dbReference>
<dbReference type="RefSeq" id="WP_181339272.1">
    <property type="nucleotide sequence ID" value="NZ_JAAKDE010000008.1"/>
</dbReference>
<keyword evidence="2 5" id="KW-0689">Ribosomal protein</keyword>
<dbReference type="InterPro" id="IPR011332">
    <property type="entry name" value="Ribosomal_zn-bd"/>
</dbReference>
<dbReference type="PANTHER" id="PTHR35534:SF1">
    <property type="entry name" value="LARGE RIBOSOMAL SUBUNIT PROTEIN BL32"/>
    <property type="match status" value="1"/>
</dbReference>
<dbReference type="SUPFAM" id="SSF57829">
    <property type="entry name" value="Zn-binding ribosomal proteins"/>
    <property type="match status" value="1"/>
</dbReference>
<dbReference type="PANTHER" id="PTHR35534">
    <property type="entry name" value="50S RIBOSOMAL PROTEIN L32"/>
    <property type="match status" value="1"/>
</dbReference>
<dbReference type="Pfam" id="PF01783">
    <property type="entry name" value="Ribosomal_L32p"/>
    <property type="match status" value="1"/>
</dbReference>
<reference evidence="6" key="1">
    <citation type="submission" date="2020-06" db="EMBL/GenBank/DDBJ databases">
        <title>Novel chitinolytic bacterium.</title>
        <authorList>
            <person name="Ungkulpasvich U."/>
            <person name="Kosugi A."/>
            <person name="Uke A."/>
        </authorList>
    </citation>
    <scope>NUCLEOTIDE SEQUENCE</scope>
    <source>
        <strain evidence="6">UUS1-1</strain>
    </source>
</reference>
<keyword evidence="7" id="KW-1185">Reference proteome</keyword>
<name>A0A8J6HZR8_9FIRM</name>
<dbReference type="AlphaFoldDB" id="A0A8J6HZR8"/>
<dbReference type="InterPro" id="IPR002677">
    <property type="entry name" value="Ribosomal_bL32"/>
</dbReference>